<accession>A0A183DIA8</accession>
<name>A0A183DIA8_9BILA</name>
<evidence type="ECO:0000313" key="4">
    <source>
        <dbReference type="WBParaSite" id="GPUH_0000845801-mRNA-1"/>
    </source>
</evidence>
<dbReference type="WBParaSite" id="GPUH_0000845801-mRNA-1">
    <property type="protein sequence ID" value="GPUH_0000845801-mRNA-1"/>
    <property type="gene ID" value="GPUH_0000845801"/>
</dbReference>
<dbReference type="Proteomes" id="UP000271098">
    <property type="component" value="Unassembled WGS sequence"/>
</dbReference>
<evidence type="ECO:0000313" key="2">
    <source>
        <dbReference type="EMBL" id="VDK62735.1"/>
    </source>
</evidence>
<evidence type="ECO:0000313" key="3">
    <source>
        <dbReference type="Proteomes" id="UP000271098"/>
    </source>
</evidence>
<sequence length="88" mass="9604">MNAEKGRRHPSVRQLKRASLFKGLQFFAAVKSPRTPFSLLVDDAVGGGGRVKWEKQPSGLVLVHTVATLASCPVVSWLVLLLLLLLLL</sequence>
<feature type="transmembrane region" description="Helical" evidence="1">
    <location>
        <begin position="60"/>
        <end position="87"/>
    </location>
</feature>
<keyword evidence="3" id="KW-1185">Reference proteome</keyword>
<organism evidence="4">
    <name type="scientific">Gongylonema pulchrum</name>
    <dbReference type="NCBI Taxonomy" id="637853"/>
    <lineage>
        <taxon>Eukaryota</taxon>
        <taxon>Metazoa</taxon>
        <taxon>Ecdysozoa</taxon>
        <taxon>Nematoda</taxon>
        <taxon>Chromadorea</taxon>
        <taxon>Rhabditida</taxon>
        <taxon>Spirurina</taxon>
        <taxon>Spiruromorpha</taxon>
        <taxon>Spiruroidea</taxon>
        <taxon>Gongylonematidae</taxon>
        <taxon>Gongylonema</taxon>
    </lineage>
</organism>
<dbReference type="EMBL" id="UYRT01024683">
    <property type="protein sequence ID" value="VDK62735.1"/>
    <property type="molecule type" value="Genomic_DNA"/>
</dbReference>
<gene>
    <name evidence="2" type="ORF">GPUH_LOCUS8448</name>
</gene>
<protein>
    <submittedName>
        <fullName evidence="2 4">Uncharacterized protein</fullName>
    </submittedName>
</protein>
<proteinExistence type="predicted"/>
<keyword evidence="1" id="KW-1133">Transmembrane helix</keyword>
<dbReference type="AlphaFoldDB" id="A0A183DIA8"/>
<keyword evidence="1" id="KW-0472">Membrane</keyword>
<reference evidence="4" key="1">
    <citation type="submission" date="2016-06" db="UniProtKB">
        <authorList>
            <consortium name="WormBaseParasite"/>
        </authorList>
    </citation>
    <scope>IDENTIFICATION</scope>
</reference>
<evidence type="ECO:0000256" key="1">
    <source>
        <dbReference type="SAM" id="Phobius"/>
    </source>
</evidence>
<reference evidence="2 3" key="2">
    <citation type="submission" date="2018-11" db="EMBL/GenBank/DDBJ databases">
        <authorList>
            <consortium name="Pathogen Informatics"/>
        </authorList>
    </citation>
    <scope>NUCLEOTIDE SEQUENCE [LARGE SCALE GENOMIC DNA]</scope>
</reference>
<keyword evidence="1" id="KW-0812">Transmembrane</keyword>